<dbReference type="SMART" id="SM00248">
    <property type="entry name" value="ANK"/>
    <property type="match status" value="2"/>
</dbReference>
<proteinExistence type="predicted"/>
<accession>A0A2P5D5V9</accession>
<dbReference type="PANTHER" id="PTHR47303:SF1">
    <property type="entry name" value="NF-KAPPA-B INHIBITOR BETA"/>
    <property type="match status" value="1"/>
</dbReference>
<dbReference type="InParanoid" id="A0A2P5D5V9"/>
<keyword evidence="2" id="KW-0472">Membrane</keyword>
<dbReference type="OrthoDB" id="1160997at2759"/>
<dbReference type="SUPFAM" id="SSF48403">
    <property type="entry name" value="Ankyrin repeat"/>
    <property type="match status" value="1"/>
</dbReference>
<dbReference type="AlphaFoldDB" id="A0A2P5D5V9"/>
<keyword evidence="1" id="KW-0040">ANK repeat</keyword>
<dbReference type="EMBL" id="JXTC01000293">
    <property type="protein sequence ID" value="PON68664.1"/>
    <property type="molecule type" value="Genomic_DNA"/>
</dbReference>
<dbReference type="PROSITE" id="PS50297">
    <property type="entry name" value="ANK_REP_REGION"/>
    <property type="match status" value="1"/>
</dbReference>
<keyword evidence="2" id="KW-0812">Transmembrane</keyword>
<name>A0A2P5D5V9_TREOI</name>
<dbReference type="Proteomes" id="UP000237000">
    <property type="component" value="Unassembled WGS sequence"/>
</dbReference>
<evidence type="ECO:0000313" key="3">
    <source>
        <dbReference type="Proteomes" id="UP000237000"/>
    </source>
</evidence>
<keyword evidence="3" id="KW-1185">Reference proteome</keyword>
<protein>
    <submittedName>
        <fullName evidence="2">Transmembrane protein</fullName>
    </submittedName>
</protein>
<organism evidence="2 3">
    <name type="scientific">Trema orientale</name>
    <name type="common">Charcoal tree</name>
    <name type="synonym">Celtis orientalis</name>
    <dbReference type="NCBI Taxonomy" id="63057"/>
    <lineage>
        <taxon>Eukaryota</taxon>
        <taxon>Viridiplantae</taxon>
        <taxon>Streptophyta</taxon>
        <taxon>Embryophyta</taxon>
        <taxon>Tracheophyta</taxon>
        <taxon>Spermatophyta</taxon>
        <taxon>Magnoliopsida</taxon>
        <taxon>eudicotyledons</taxon>
        <taxon>Gunneridae</taxon>
        <taxon>Pentapetalae</taxon>
        <taxon>rosids</taxon>
        <taxon>fabids</taxon>
        <taxon>Rosales</taxon>
        <taxon>Cannabaceae</taxon>
        <taxon>Trema</taxon>
    </lineage>
</organism>
<dbReference type="InterPro" id="IPR036770">
    <property type="entry name" value="Ankyrin_rpt-contain_sf"/>
</dbReference>
<dbReference type="Pfam" id="PF12796">
    <property type="entry name" value="Ank_2"/>
    <property type="match status" value="1"/>
</dbReference>
<feature type="repeat" description="ANK" evidence="1">
    <location>
        <begin position="53"/>
        <end position="75"/>
    </location>
</feature>
<dbReference type="PANTHER" id="PTHR47303">
    <property type="match status" value="1"/>
</dbReference>
<dbReference type="PROSITE" id="PS50088">
    <property type="entry name" value="ANK_REPEAT"/>
    <property type="match status" value="1"/>
</dbReference>
<dbReference type="InterPro" id="IPR002110">
    <property type="entry name" value="Ankyrin_rpt"/>
</dbReference>
<evidence type="ECO:0000313" key="2">
    <source>
        <dbReference type="EMBL" id="PON68664.1"/>
    </source>
</evidence>
<reference evidence="3" key="1">
    <citation type="submission" date="2016-06" db="EMBL/GenBank/DDBJ databases">
        <title>Parallel loss of symbiosis genes in relatives of nitrogen-fixing non-legume Parasponia.</title>
        <authorList>
            <person name="Van Velzen R."/>
            <person name="Holmer R."/>
            <person name="Bu F."/>
            <person name="Rutten L."/>
            <person name="Van Zeijl A."/>
            <person name="Liu W."/>
            <person name="Santuari L."/>
            <person name="Cao Q."/>
            <person name="Sharma T."/>
            <person name="Shen D."/>
            <person name="Roswanjaya Y."/>
            <person name="Wardhani T."/>
            <person name="Kalhor M.S."/>
            <person name="Jansen J."/>
            <person name="Van den Hoogen J."/>
            <person name="Gungor B."/>
            <person name="Hartog M."/>
            <person name="Hontelez J."/>
            <person name="Verver J."/>
            <person name="Yang W.-C."/>
            <person name="Schijlen E."/>
            <person name="Repin R."/>
            <person name="Schilthuizen M."/>
            <person name="Schranz E."/>
            <person name="Heidstra R."/>
            <person name="Miyata K."/>
            <person name="Fedorova E."/>
            <person name="Kohlen W."/>
            <person name="Bisseling T."/>
            <person name="Smit S."/>
            <person name="Geurts R."/>
        </authorList>
    </citation>
    <scope>NUCLEOTIDE SEQUENCE [LARGE SCALE GENOMIC DNA]</scope>
    <source>
        <strain evidence="3">cv. RG33-2</strain>
    </source>
</reference>
<comment type="caution">
    <text evidence="2">The sequence shown here is derived from an EMBL/GenBank/DDBJ whole genome shotgun (WGS) entry which is preliminary data.</text>
</comment>
<sequence>MCAAEMNNNADNFFGDRHLMLLFDAIRDGDLVKTRHYLTMMTPQAVKKLDPDTGKSALHLAAMAGSMDVIKELIEFLHDDNFLEVQGICDGHTALVDAIYYGIKDIVEYMVGRNKGILEIRSNGGLLPVALAFVWGYKEIGQFLYEETPHEALSSEEGKISGATVLTTTIRSLGEFGK</sequence>
<dbReference type="STRING" id="63057.A0A2P5D5V9"/>
<dbReference type="Gene3D" id="1.25.40.20">
    <property type="entry name" value="Ankyrin repeat-containing domain"/>
    <property type="match status" value="1"/>
</dbReference>
<gene>
    <name evidence="2" type="ORF">TorRG33x02_261440</name>
</gene>
<evidence type="ECO:0000256" key="1">
    <source>
        <dbReference type="PROSITE-ProRule" id="PRU00023"/>
    </source>
</evidence>